<dbReference type="Proteomes" id="UP000645966">
    <property type="component" value="Unassembled WGS sequence"/>
</dbReference>
<proteinExistence type="predicted"/>
<dbReference type="AlphaFoldDB" id="A0A934I4H2"/>
<protein>
    <submittedName>
        <fullName evidence="1">Uncharacterized protein</fullName>
    </submittedName>
</protein>
<sequence length="102" mass="11066">MQPDPISLEQAETLRDEILSLPGVGGMHGGQFGEVAMLYPGARVRGLHLLTPRGRPDETRMEIHLIADLSQLPDLGKLADEVRAVAGRFVSEPVDVFFSDAS</sequence>
<comment type="caution">
    <text evidence="1">The sequence shown here is derived from an EMBL/GenBank/DDBJ whole genome shotgun (WGS) entry which is preliminary data.</text>
</comment>
<organism evidence="1 2">
    <name type="scientific">Corynebacterium meridianum</name>
    <dbReference type="NCBI Taxonomy" id="2765363"/>
    <lineage>
        <taxon>Bacteria</taxon>
        <taxon>Bacillati</taxon>
        <taxon>Actinomycetota</taxon>
        <taxon>Actinomycetes</taxon>
        <taxon>Mycobacteriales</taxon>
        <taxon>Corynebacteriaceae</taxon>
        <taxon>Corynebacterium</taxon>
    </lineage>
</organism>
<dbReference type="EMBL" id="JAEIOS010000013">
    <property type="protein sequence ID" value="MBI8990026.1"/>
    <property type="molecule type" value="Genomic_DNA"/>
</dbReference>
<reference evidence="1" key="1">
    <citation type="submission" date="2020-12" db="EMBL/GenBank/DDBJ databases">
        <title>Genome public.</title>
        <authorList>
            <person name="Sun Q."/>
        </authorList>
    </citation>
    <scope>NUCLEOTIDE SEQUENCE</scope>
    <source>
        <strain evidence="1">CCM 8863</strain>
    </source>
</reference>
<evidence type="ECO:0000313" key="1">
    <source>
        <dbReference type="EMBL" id="MBI8990026.1"/>
    </source>
</evidence>
<name>A0A934I4H2_9CORY</name>
<dbReference type="RefSeq" id="WP_198739018.1">
    <property type="nucleotide sequence ID" value="NZ_JAEIOS010000013.1"/>
</dbReference>
<gene>
    <name evidence="1" type="ORF">JDV75_09715</name>
</gene>
<evidence type="ECO:0000313" key="2">
    <source>
        <dbReference type="Proteomes" id="UP000645966"/>
    </source>
</evidence>
<keyword evidence="2" id="KW-1185">Reference proteome</keyword>
<accession>A0A934I4H2</accession>